<evidence type="ECO:0000313" key="1">
    <source>
        <dbReference type="EMBL" id="UUT34530.1"/>
    </source>
</evidence>
<dbReference type="Proteomes" id="UP001054811">
    <property type="component" value="Chromosome"/>
</dbReference>
<gene>
    <name evidence="1" type="ORF">L2X98_28745</name>
</gene>
<proteinExistence type="predicted"/>
<accession>A0ABY5NH85</accession>
<evidence type="ECO:0000313" key="2">
    <source>
        <dbReference type="Proteomes" id="UP001054811"/>
    </source>
</evidence>
<name>A0ABY5NH85_9MICO</name>
<dbReference type="EMBL" id="CP091139">
    <property type="protein sequence ID" value="UUT34530.1"/>
    <property type="molecule type" value="Genomic_DNA"/>
</dbReference>
<sequence>MTLDPVAVTAAGWGWRHAGRRRWAVTGLDLDIPAGQRVACWARAVPARAP</sequence>
<organism evidence="1 2">
    <name type="scientific">Microbacterium elymi</name>
    <dbReference type="NCBI Taxonomy" id="2909587"/>
    <lineage>
        <taxon>Bacteria</taxon>
        <taxon>Bacillati</taxon>
        <taxon>Actinomycetota</taxon>
        <taxon>Actinomycetes</taxon>
        <taxon>Micrococcales</taxon>
        <taxon>Microbacteriaceae</taxon>
        <taxon>Microbacterium</taxon>
    </lineage>
</organism>
<protein>
    <submittedName>
        <fullName evidence="1">Uncharacterized protein</fullName>
    </submittedName>
</protein>
<reference evidence="1" key="1">
    <citation type="submission" date="2022-01" db="EMBL/GenBank/DDBJ databases">
        <title>Microbacterium eymi and Microbacterium rhizovicinus sp. nov., isolated from the rhizospheric soil of Elymus tsukushiensis, a plant native to the Dokdo Islands, Republic of Korea.</title>
        <authorList>
            <person name="Hwang Y.J."/>
        </authorList>
    </citation>
    <scope>NUCLEOTIDE SEQUENCE</scope>
    <source>
        <strain evidence="1">KUDC0405</strain>
    </source>
</reference>
<keyword evidence="2" id="KW-1185">Reference proteome</keyword>